<name>A0A7C4U6H9_UNCW3</name>
<comment type="caution">
    <text evidence="5">The sequence shown here is derived from an EMBL/GenBank/DDBJ whole genome shotgun (WGS) entry which is preliminary data.</text>
</comment>
<dbReference type="CDD" id="cd03230">
    <property type="entry name" value="ABC_DR_subfamily_A"/>
    <property type="match status" value="1"/>
</dbReference>
<protein>
    <submittedName>
        <fullName evidence="5">ABC transporter ATP-binding protein</fullName>
    </submittedName>
</protein>
<dbReference type="GO" id="GO:0005524">
    <property type="term" value="F:ATP binding"/>
    <property type="evidence" value="ECO:0007669"/>
    <property type="project" value="UniProtKB-KW"/>
</dbReference>
<organism evidence="5">
    <name type="scientific">candidate division WOR-3 bacterium</name>
    <dbReference type="NCBI Taxonomy" id="2052148"/>
    <lineage>
        <taxon>Bacteria</taxon>
        <taxon>Bacteria division WOR-3</taxon>
    </lineage>
</organism>
<evidence type="ECO:0000256" key="1">
    <source>
        <dbReference type="ARBA" id="ARBA00022448"/>
    </source>
</evidence>
<dbReference type="InterPro" id="IPR003593">
    <property type="entry name" value="AAA+_ATPase"/>
</dbReference>
<dbReference type="SUPFAM" id="SSF52540">
    <property type="entry name" value="P-loop containing nucleoside triphosphate hydrolases"/>
    <property type="match status" value="1"/>
</dbReference>
<reference evidence="5" key="1">
    <citation type="journal article" date="2020" name="mSystems">
        <title>Genome- and Community-Level Interaction Insights into Carbon Utilization and Element Cycling Functions of Hydrothermarchaeota in Hydrothermal Sediment.</title>
        <authorList>
            <person name="Zhou Z."/>
            <person name="Liu Y."/>
            <person name="Xu W."/>
            <person name="Pan J."/>
            <person name="Luo Z.H."/>
            <person name="Li M."/>
        </authorList>
    </citation>
    <scope>NUCLEOTIDE SEQUENCE [LARGE SCALE GENOMIC DNA]</scope>
    <source>
        <strain evidence="5">SpSt-780</strain>
    </source>
</reference>
<dbReference type="InterPro" id="IPR003439">
    <property type="entry name" value="ABC_transporter-like_ATP-bd"/>
</dbReference>
<keyword evidence="2" id="KW-0547">Nucleotide-binding</keyword>
<dbReference type="SMART" id="SM00382">
    <property type="entry name" value="AAA"/>
    <property type="match status" value="1"/>
</dbReference>
<evidence type="ECO:0000256" key="3">
    <source>
        <dbReference type="ARBA" id="ARBA00022840"/>
    </source>
</evidence>
<feature type="domain" description="ABC transporter" evidence="4">
    <location>
        <begin position="4"/>
        <end position="235"/>
    </location>
</feature>
<dbReference type="PANTHER" id="PTHR42939:SF1">
    <property type="entry name" value="ABC TRANSPORTER ATP-BINDING PROTEIN ALBC-RELATED"/>
    <property type="match status" value="1"/>
</dbReference>
<dbReference type="Gene3D" id="3.40.50.300">
    <property type="entry name" value="P-loop containing nucleotide triphosphate hydrolases"/>
    <property type="match status" value="1"/>
</dbReference>
<proteinExistence type="predicted"/>
<dbReference type="PROSITE" id="PS50893">
    <property type="entry name" value="ABC_TRANSPORTER_2"/>
    <property type="match status" value="1"/>
</dbReference>
<evidence type="ECO:0000313" key="5">
    <source>
        <dbReference type="EMBL" id="HGW91197.1"/>
    </source>
</evidence>
<dbReference type="PROSITE" id="PS00211">
    <property type="entry name" value="ABC_TRANSPORTER_1"/>
    <property type="match status" value="1"/>
</dbReference>
<evidence type="ECO:0000256" key="2">
    <source>
        <dbReference type="ARBA" id="ARBA00022741"/>
    </source>
</evidence>
<dbReference type="Pfam" id="PF00005">
    <property type="entry name" value="ABC_tran"/>
    <property type="match status" value="1"/>
</dbReference>
<dbReference type="InterPro" id="IPR051782">
    <property type="entry name" value="ABC_Transporter_VariousFunc"/>
</dbReference>
<gene>
    <name evidence="5" type="ORF">ENV67_01475</name>
</gene>
<evidence type="ECO:0000259" key="4">
    <source>
        <dbReference type="PROSITE" id="PS50893"/>
    </source>
</evidence>
<keyword evidence="3 5" id="KW-0067">ATP-binding</keyword>
<accession>A0A7C4U6H9</accession>
<dbReference type="PANTHER" id="PTHR42939">
    <property type="entry name" value="ABC TRANSPORTER ATP-BINDING PROTEIN ALBC-RELATED"/>
    <property type="match status" value="1"/>
</dbReference>
<keyword evidence="1" id="KW-0813">Transport</keyword>
<dbReference type="GO" id="GO:0016887">
    <property type="term" value="F:ATP hydrolysis activity"/>
    <property type="evidence" value="ECO:0007669"/>
    <property type="project" value="InterPro"/>
</dbReference>
<dbReference type="InterPro" id="IPR027417">
    <property type="entry name" value="P-loop_NTPase"/>
</dbReference>
<dbReference type="EMBL" id="DTHG01000018">
    <property type="protein sequence ID" value="HGW91197.1"/>
    <property type="molecule type" value="Genomic_DNA"/>
</dbReference>
<dbReference type="InterPro" id="IPR017871">
    <property type="entry name" value="ABC_transporter-like_CS"/>
</dbReference>
<sequence>MNVLDVKNLKKTYRSQFLRRKIKALDGIDFSVNEGEIFGLLGPNGAGKTTIFKSILGLIKIDEGEIKIFGDKIDMVKRERIGFLPENPYFYRHLTGYEILDFYSSLFKKRRNKEEIKKLLEKIGLEDSMERRIGTYSKGMLQRIGFAQAIINEPDFIILDEPMTGLDPIWRKEMKEWIIELKREGKTIIFSTHILPDVEEICDTVGIIYKGKILKTGKLSDILQYKKVSFDVMISGIDKKKLEKFGDVFTYDRFEIVKIDDDERLQELLKFVLKNKGKIISVEQRKKKLEDYFIEVLNEKD</sequence>
<dbReference type="AlphaFoldDB" id="A0A7C4U6H9"/>